<gene>
    <name evidence="10" type="primary">accA</name>
    <name evidence="12" type="ORF">GGR95_000156</name>
</gene>
<dbReference type="GO" id="GO:0005524">
    <property type="term" value="F:ATP binding"/>
    <property type="evidence" value="ECO:0007669"/>
    <property type="project" value="UniProtKB-KW"/>
</dbReference>
<dbReference type="PANTHER" id="PTHR42853:SF3">
    <property type="entry name" value="ACETYL-COENZYME A CARBOXYLASE CARBOXYL TRANSFERASE SUBUNIT ALPHA, CHLOROPLASTIC"/>
    <property type="match status" value="1"/>
</dbReference>
<evidence type="ECO:0000256" key="2">
    <source>
        <dbReference type="ARBA" id="ARBA00022516"/>
    </source>
</evidence>
<dbReference type="GO" id="GO:0016743">
    <property type="term" value="F:carboxyl- or carbamoyltransferase activity"/>
    <property type="evidence" value="ECO:0007669"/>
    <property type="project" value="UniProtKB-UniRule"/>
</dbReference>
<keyword evidence="12" id="KW-0436">Ligase</keyword>
<reference evidence="12 13" key="1">
    <citation type="submission" date="2020-08" db="EMBL/GenBank/DDBJ databases">
        <title>Genomic Encyclopedia of Type Strains, Phase IV (KMG-IV): sequencing the most valuable type-strain genomes for metagenomic binning, comparative biology and taxonomic classification.</title>
        <authorList>
            <person name="Goeker M."/>
        </authorList>
    </citation>
    <scope>NUCLEOTIDE SEQUENCE [LARGE SCALE GENOMIC DNA]</scope>
    <source>
        <strain evidence="12 13">DSM 102234</strain>
    </source>
</reference>
<keyword evidence="7 10" id="KW-0443">Lipid metabolism</keyword>
<evidence type="ECO:0000256" key="7">
    <source>
        <dbReference type="ARBA" id="ARBA00023098"/>
    </source>
</evidence>
<dbReference type="GO" id="GO:0003989">
    <property type="term" value="F:acetyl-CoA carboxylase activity"/>
    <property type="evidence" value="ECO:0007669"/>
    <property type="project" value="InterPro"/>
</dbReference>
<proteinExistence type="inferred from homology"/>
<dbReference type="Gene3D" id="3.90.226.10">
    <property type="entry name" value="2-enoyl-CoA Hydratase, Chain A, domain 1"/>
    <property type="match status" value="1"/>
</dbReference>
<evidence type="ECO:0000313" key="13">
    <source>
        <dbReference type="Proteomes" id="UP000530268"/>
    </source>
</evidence>
<dbReference type="NCBIfam" id="NF004344">
    <property type="entry name" value="PRK05724.1"/>
    <property type="match status" value="1"/>
</dbReference>
<dbReference type="GO" id="GO:0009317">
    <property type="term" value="C:acetyl-CoA carboxylase complex"/>
    <property type="evidence" value="ECO:0007669"/>
    <property type="project" value="InterPro"/>
</dbReference>
<keyword evidence="2 10" id="KW-0444">Lipid biosynthesis</keyword>
<evidence type="ECO:0000313" key="12">
    <source>
        <dbReference type="EMBL" id="MBB3992537.1"/>
    </source>
</evidence>
<keyword evidence="3 10" id="KW-0808">Transferase</keyword>
<dbReference type="InterPro" id="IPR029045">
    <property type="entry name" value="ClpP/crotonase-like_dom_sf"/>
</dbReference>
<feature type="domain" description="CoA carboxyltransferase C-terminal" evidence="11">
    <location>
        <begin position="39"/>
        <end position="293"/>
    </location>
</feature>
<dbReference type="NCBIfam" id="NF041504">
    <property type="entry name" value="AccA_sub"/>
    <property type="match status" value="1"/>
</dbReference>
<evidence type="ECO:0000256" key="3">
    <source>
        <dbReference type="ARBA" id="ARBA00022679"/>
    </source>
</evidence>
<sequence length="320" mass="35012">MTQYMDFEKPLAEIEGKAEELRAMARRDPDTDMTAEAKALDVKAAKMLDDLYKNLTPWRKCQVARHPDRPHCKDYIDALFTEYTPLAGDRNFADDHAVMGGLARFNDMPVIVIGHEKGNDTKSRIERNFGMARPEGYRKAVRLMDMAHRFGLPVITLVDTPGAYPGKGAEERGQSEAIARATEKCLAIGVPLVSVVIGEGGSGGAVAFATANRLAMLEHSVYSVISPEGCASILWKDAEKMREAAEALRLTAQDLKQLGVNDHIIPEPKGGAHRDPQTAIASVAAAITEMLKSLEGKKPKALIKDRRDKYLNMGDRGLAA</sequence>
<evidence type="ECO:0000259" key="11">
    <source>
        <dbReference type="PROSITE" id="PS50989"/>
    </source>
</evidence>
<dbReference type="Pfam" id="PF03255">
    <property type="entry name" value="ACCA"/>
    <property type="match status" value="1"/>
</dbReference>
<dbReference type="InterPro" id="IPR001095">
    <property type="entry name" value="Acetyl_CoA_COase_a_su"/>
</dbReference>
<keyword evidence="8 10" id="KW-0275">Fatty acid biosynthesis</keyword>
<dbReference type="Proteomes" id="UP000530268">
    <property type="component" value="Unassembled WGS sequence"/>
</dbReference>
<keyword evidence="5 10" id="KW-0276">Fatty acid metabolism</keyword>
<keyword evidence="4 10" id="KW-0547">Nucleotide-binding</keyword>
<evidence type="ECO:0000256" key="1">
    <source>
        <dbReference type="ARBA" id="ARBA00004956"/>
    </source>
</evidence>
<evidence type="ECO:0000256" key="4">
    <source>
        <dbReference type="ARBA" id="ARBA00022741"/>
    </source>
</evidence>
<dbReference type="GO" id="GO:2001295">
    <property type="term" value="P:malonyl-CoA biosynthetic process"/>
    <property type="evidence" value="ECO:0007669"/>
    <property type="project" value="UniProtKB-UniRule"/>
</dbReference>
<dbReference type="InterPro" id="IPR011763">
    <property type="entry name" value="COA_CT_C"/>
</dbReference>
<comment type="subcellular location">
    <subcellularLocation>
        <location evidence="10">Cytoplasm</location>
    </subcellularLocation>
</comment>
<dbReference type="SUPFAM" id="SSF52096">
    <property type="entry name" value="ClpP/crotonase"/>
    <property type="match status" value="1"/>
</dbReference>
<accession>A0A7W6GYZ7</accession>
<dbReference type="NCBIfam" id="TIGR00513">
    <property type="entry name" value="accA"/>
    <property type="match status" value="1"/>
</dbReference>
<dbReference type="PROSITE" id="PS50989">
    <property type="entry name" value="COA_CT_CTER"/>
    <property type="match status" value="1"/>
</dbReference>
<protein>
    <recommendedName>
        <fullName evidence="10">Acetyl-coenzyme A carboxylase carboxyl transferase subunit alpha</fullName>
        <shortName evidence="10">ACCase subunit alpha</shortName>
        <shortName evidence="10">Acetyl-CoA carboxylase carboxyltransferase subunit alpha</shortName>
        <ecNumber evidence="10">2.1.3.15</ecNumber>
    </recommendedName>
</protein>
<comment type="pathway">
    <text evidence="1 10">Lipid metabolism; malonyl-CoA biosynthesis; malonyl-CoA from acetyl-CoA: step 1/1.</text>
</comment>
<evidence type="ECO:0000256" key="9">
    <source>
        <dbReference type="ARBA" id="ARBA00049152"/>
    </source>
</evidence>
<evidence type="ECO:0000256" key="8">
    <source>
        <dbReference type="ARBA" id="ARBA00023160"/>
    </source>
</evidence>
<keyword evidence="6 10" id="KW-0067">ATP-binding</keyword>
<name>A0A7W6GYZ7_9RHOB</name>
<dbReference type="AlphaFoldDB" id="A0A7W6GYZ7"/>
<evidence type="ECO:0000256" key="6">
    <source>
        <dbReference type="ARBA" id="ARBA00022840"/>
    </source>
</evidence>
<dbReference type="EMBL" id="JACIEI010000001">
    <property type="protein sequence ID" value="MBB3992537.1"/>
    <property type="molecule type" value="Genomic_DNA"/>
</dbReference>
<organism evidence="12 13">
    <name type="scientific">Sulfitobacter undariae</name>
    <dbReference type="NCBI Taxonomy" id="1563671"/>
    <lineage>
        <taxon>Bacteria</taxon>
        <taxon>Pseudomonadati</taxon>
        <taxon>Pseudomonadota</taxon>
        <taxon>Alphaproteobacteria</taxon>
        <taxon>Rhodobacterales</taxon>
        <taxon>Roseobacteraceae</taxon>
        <taxon>Sulfitobacter</taxon>
    </lineage>
</organism>
<dbReference type="PANTHER" id="PTHR42853">
    <property type="entry name" value="ACETYL-COENZYME A CARBOXYLASE CARBOXYL TRANSFERASE SUBUNIT ALPHA"/>
    <property type="match status" value="1"/>
</dbReference>
<evidence type="ECO:0000256" key="5">
    <source>
        <dbReference type="ARBA" id="ARBA00022832"/>
    </source>
</evidence>
<dbReference type="PRINTS" id="PR01069">
    <property type="entry name" value="ACCCTRFRASEA"/>
</dbReference>
<dbReference type="EC" id="2.1.3.15" evidence="10"/>
<comment type="caution">
    <text evidence="12">The sequence shown here is derived from an EMBL/GenBank/DDBJ whole genome shotgun (WGS) entry which is preliminary data.</text>
</comment>
<dbReference type="HAMAP" id="MF_00823">
    <property type="entry name" value="AcetylCoA_CT_alpha"/>
    <property type="match status" value="1"/>
</dbReference>
<comment type="similarity">
    <text evidence="10">Belongs to the AccA family.</text>
</comment>
<dbReference type="UniPathway" id="UPA00655">
    <property type="reaction ID" value="UER00711"/>
</dbReference>
<dbReference type="RefSeq" id="WP_184561784.1">
    <property type="nucleotide sequence ID" value="NZ_JACIEI010000001.1"/>
</dbReference>
<keyword evidence="10" id="KW-0963">Cytoplasm</keyword>
<comment type="function">
    <text evidence="10">Component of the acetyl coenzyme A carboxylase (ACC) complex. First, biotin carboxylase catalyzes the carboxylation of biotin on its carrier protein (BCCP) and then the CO(2) group is transferred by the carboxyltransferase to acetyl-CoA to form malonyl-CoA.</text>
</comment>
<keyword evidence="13" id="KW-1185">Reference proteome</keyword>
<comment type="subunit">
    <text evidence="10">Acetyl-CoA carboxylase is a heterohexamer composed of biotin carboxyl carrier protein (AccB), biotin carboxylase (AccC) and two subunits each of ACCase subunit alpha (AccA) and ACCase subunit beta (AccD).</text>
</comment>
<comment type="catalytic activity">
    <reaction evidence="9 10">
        <text>N(6)-carboxybiotinyl-L-lysyl-[protein] + acetyl-CoA = N(6)-biotinyl-L-lysyl-[protein] + malonyl-CoA</text>
        <dbReference type="Rhea" id="RHEA:54728"/>
        <dbReference type="Rhea" id="RHEA-COMP:10505"/>
        <dbReference type="Rhea" id="RHEA-COMP:10506"/>
        <dbReference type="ChEBI" id="CHEBI:57288"/>
        <dbReference type="ChEBI" id="CHEBI:57384"/>
        <dbReference type="ChEBI" id="CHEBI:83144"/>
        <dbReference type="ChEBI" id="CHEBI:83145"/>
        <dbReference type="EC" id="2.1.3.15"/>
    </reaction>
</comment>
<dbReference type="GO" id="GO:0006633">
    <property type="term" value="P:fatty acid biosynthetic process"/>
    <property type="evidence" value="ECO:0007669"/>
    <property type="project" value="UniProtKB-KW"/>
</dbReference>
<evidence type="ECO:0000256" key="10">
    <source>
        <dbReference type="HAMAP-Rule" id="MF_00823"/>
    </source>
</evidence>